<name>A0A2V0QQB4_PSESF</name>
<evidence type="ECO:0000313" key="3">
    <source>
        <dbReference type="Proteomes" id="UP000247480"/>
    </source>
</evidence>
<dbReference type="AlphaFoldDB" id="A0A2V0QQB4"/>
<reference evidence="2 3" key="1">
    <citation type="submission" date="2018-04" db="EMBL/GenBank/DDBJ databases">
        <title>Draft genome sequence of Pseudomonas syringae pv. actinidiae biovar 1 strains isolated from kiwifruit in Kagawa prefecture.</title>
        <authorList>
            <person name="Tabuchi M."/>
            <person name="Saito M."/>
            <person name="Fujiwara S."/>
            <person name="Sasa N."/>
            <person name="Akimitsu K."/>
            <person name="Gomi K."/>
            <person name="Konishi-Sugita S."/>
            <person name="Hamano K."/>
            <person name="Kataoka I."/>
        </authorList>
    </citation>
    <scope>NUCLEOTIDE SEQUENCE [LARGE SCALE GENOMIC DNA]</scope>
    <source>
        <strain evidence="2 3">MAFF212206</strain>
    </source>
</reference>
<dbReference type="InterPro" id="IPR013249">
    <property type="entry name" value="RNA_pol_sigma70_r4_t2"/>
</dbReference>
<comment type="caution">
    <text evidence="2">The sequence shown here is derived from an EMBL/GenBank/DDBJ whole genome shotgun (WGS) entry which is preliminary data.</text>
</comment>
<organism evidence="2 3">
    <name type="scientific">Pseudomonas syringae pv. actinidiae</name>
    <dbReference type="NCBI Taxonomy" id="103796"/>
    <lineage>
        <taxon>Bacteria</taxon>
        <taxon>Pseudomonadati</taxon>
        <taxon>Pseudomonadota</taxon>
        <taxon>Gammaproteobacteria</taxon>
        <taxon>Pseudomonadales</taxon>
        <taxon>Pseudomonadaceae</taxon>
        <taxon>Pseudomonas</taxon>
        <taxon>Pseudomonas syringae</taxon>
    </lineage>
</organism>
<dbReference type="InterPro" id="IPR036388">
    <property type="entry name" value="WH-like_DNA-bd_sf"/>
</dbReference>
<dbReference type="GO" id="GO:0003677">
    <property type="term" value="F:DNA binding"/>
    <property type="evidence" value="ECO:0007669"/>
    <property type="project" value="InterPro"/>
</dbReference>
<dbReference type="GO" id="GO:0006352">
    <property type="term" value="P:DNA-templated transcription initiation"/>
    <property type="evidence" value="ECO:0007669"/>
    <property type="project" value="InterPro"/>
</dbReference>
<keyword evidence="2" id="KW-0240">DNA-directed RNA polymerase</keyword>
<protein>
    <submittedName>
        <fullName evidence="2">DNA-directed RNA polymerase specialized sigma subunit</fullName>
    </submittedName>
</protein>
<evidence type="ECO:0000259" key="1">
    <source>
        <dbReference type="Pfam" id="PF08281"/>
    </source>
</evidence>
<keyword evidence="2" id="KW-0804">Transcription</keyword>
<evidence type="ECO:0000313" key="2">
    <source>
        <dbReference type="EMBL" id="GBH12435.1"/>
    </source>
</evidence>
<proteinExistence type="predicted"/>
<feature type="domain" description="RNA polymerase sigma factor 70 region 4 type 2" evidence="1">
    <location>
        <begin position="1"/>
        <end position="41"/>
    </location>
</feature>
<dbReference type="GO" id="GO:0016987">
    <property type="term" value="F:sigma factor activity"/>
    <property type="evidence" value="ECO:0007669"/>
    <property type="project" value="InterPro"/>
</dbReference>
<sequence length="54" mass="6014">MSPRQQKIFTLSRLNGCSYLEIAEQLHVSASTVQKELKLIMAICIGVVSRLDPP</sequence>
<accession>A0A2V0QQB4</accession>
<gene>
    <name evidence="2" type="ORF">KPSA1_05901</name>
</gene>
<dbReference type="GO" id="GO:0000428">
    <property type="term" value="C:DNA-directed RNA polymerase complex"/>
    <property type="evidence" value="ECO:0007669"/>
    <property type="project" value="UniProtKB-KW"/>
</dbReference>
<dbReference type="Proteomes" id="UP000247480">
    <property type="component" value="Unassembled WGS sequence"/>
</dbReference>
<dbReference type="SUPFAM" id="SSF88659">
    <property type="entry name" value="Sigma3 and sigma4 domains of RNA polymerase sigma factors"/>
    <property type="match status" value="1"/>
</dbReference>
<dbReference type="Pfam" id="PF08281">
    <property type="entry name" value="Sigma70_r4_2"/>
    <property type="match status" value="1"/>
</dbReference>
<dbReference type="Gene3D" id="1.10.10.10">
    <property type="entry name" value="Winged helix-like DNA-binding domain superfamily/Winged helix DNA-binding domain"/>
    <property type="match status" value="1"/>
</dbReference>
<dbReference type="InterPro" id="IPR013324">
    <property type="entry name" value="RNA_pol_sigma_r3/r4-like"/>
</dbReference>
<dbReference type="EMBL" id="BGJZ01000307">
    <property type="protein sequence ID" value="GBH12435.1"/>
    <property type="molecule type" value="Genomic_DNA"/>
</dbReference>